<dbReference type="CDD" id="cd09917">
    <property type="entry name" value="F-box_SF"/>
    <property type="match status" value="1"/>
</dbReference>
<proteinExistence type="predicted"/>
<dbReference type="OrthoDB" id="5405297at2759"/>
<dbReference type="Gene3D" id="3.80.10.10">
    <property type="entry name" value="Ribonuclease Inhibitor"/>
    <property type="match status" value="1"/>
</dbReference>
<evidence type="ECO:0000313" key="3">
    <source>
        <dbReference type="EMBL" id="KAJ8061753.1"/>
    </source>
</evidence>
<dbReference type="Pfam" id="PF12937">
    <property type="entry name" value="F-box-like"/>
    <property type="match status" value="1"/>
</dbReference>
<name>A0A9X0AIV1_9HELO</name>
<organism evidence="3 4">
    <name type="scientific">Sclerotinia nivalis</name>
    <dbReference type="NCBI Taxonomy" id="352851"/>
    <lineage>
        <taxon>Eukaryota</taxon>
        <taxon>Fungi</taxon>
        <taxon>Dikarya</taxon>
        <taxon>Ascomycota</taxon>
        <taxon>Pezizomycotina</taxon>
        <taxon>Leotiomycetes</taxon>
        <taxon>Helotiales</taxon>
        <taxon>Sclerotiniaceae</taxon>
        <taxon>Sclerotinia</taxon>
    </lineage>
</organism>
<dbReference type="AlphaFoldDB" id="A0A9X0AIV1"/>
<dbReference type="InterPro" id="IPR001810">
    <property type="entry name" value="F-box_dom"/>
</dbReference>
<evidence type="ECO:0000313" key="4">
    <source>
        <dbReference type="Proteomes" id="UP001152300"/>
    </source>
</evidence>
<protein>
    <recommendedName>
        <fullName evidence="2">F-box domain-containing protein</fullName>
    </recommendedName>
</protein>
<keyword evidence="4" id="KW-1185">Reference proteome</keyword>
<dbReference type="InterPro" id="IPR032675">
    <property type="entry name" value="LRR_dom_sf"/>
</dbReference>
<dbReference type="Proteomes" id="UP001152300">
    <property type="component" value="Unassembled WGS sequence"/>
</dbReference>
<reference evidence="3" key="1">
    <citation type="submission" date="2022-11" db="EMBL/GenBank/DDBJ databases">
        <title>Genome Resource of Sclerotinia nivalis Strain SnTB1, a Plant Pathogen Isolated from American Ginseng.</title>
        <authorList>
            <person name="Fan S."/>
        </authorList>
    </citation>
    <scope>NUCLEOTIDE SEQUENCE</scope>
    <source>
        <strain evidence="3">SnTB1</strain>
    </source>
</reference>
<evidence type="ECO:0000259" key="2">
    <source>
        <dbReference type="Pfam" id="PF12937"/>
    </source>
</evidence>
<sequence>MKWFRRKKKSPKELSDKPTLVRSYTNRADRGRYAGPYATPRGSSITKLPDKLLERIFILVCPHSQDETYETCEQSSLDDCCPLCDTRDLAHCARVSKRWRNTAVRVLYHSVRIDAVHFCELEEILSEKRKHKGRFNRNAEPEETPTVRLQLLCRTIRDNRLLGELIEFLKTPYMTRGACKADLARSVSVCPNMRYLDLPDGLFADDPSCHTLKLEIQARCPDLRKMTYMTGSERSLEQLATGQIWRNLEVLEFTRLNMDPTIIRRALGSLTGLRALKVTDTKTFNDEVFQHSDYLPPFPSFTELVFENTPNVTADGLEAYLFRSDTQERLASLSLTETGIHPSTLHRITDNAPRLTFLSIVESVQASFPALQNIPPLTSISLQTLHYEITSSSSANAPKSIVQSYYSYLTTSLISNRLPALRALYVRDSDFPESLIDLAPPAPAYASDPDNFVPPNPFDRTSIASFAQPNNNRFSSNNPFATQANLAPMMPTGMGLKQELEVYSKGLDEMEWNFAKVQPPSAPGRRGSTTTARPISSYGLGDSMGKAWAPGHGARRSVIVGNGFGGFLAVPADEAPRPSSSAGEKKRHSRKNSSQDLWR</sequence>
<evidence type="ECO:0000256" key="1">
    <source>
        <dbReference type="SAM" id="MobiDB-lite"/>
    </source>
</evidence>
<dbReference type="SUPFAM" id="SSF52047">
    <property type="entry name" value="RNI-like"/>
    <property type="match status" value="1"/>
</dbReference>
<accession>A0A9X0AIV1</accession>
<feature type="domain" description="F-box" evidence="2">
    <location>
        <begin position="46"/>
        <end position="112"/>
    </location>
</feature>
<feature type="region of interest" description="Disordered" evidence="1">
    <location>
        <begin position="569"/>
        <end position="599"/>
    </location>
</feature>
<dbReference type="EMBL" id="JAPEIS010000011">
    <property type="protein sequence ID" value="KAJ8061753.1"/>
    <property type="molecule type" value="Genomic_DNA"/>
</dbReference>
<gene>
    <name evidence="3" type="ORF">OCU04_009550</name>
</gene>
<dbReference type="Gene3D" id="1.20.1280.50">
    <property type="match status" value="1"/>
</dbReference>
<feature type="region of interest" description="Disordered" evidence="1">
    <location>
        <begin position="517"/>
        <end position="538"/>
    </location>
</feature>
<comment type="caution">
    <text evidence="3">The sequence shown here is derived from an EMBL/GenBank/DDBJ whole genome shotgun (WGS) entry which is preliminary data.</text>
</comment>